<dbReference type="CDD" id="cd13127">
    <property type="entry name" value="MATE_tuaB_like"/>
    <property type="match status" value="1"/>
</dbReference>
<evidence type="ECO:0000256" key="4">
    <source>
        <dbReference type="ARBA" id="ARBA00022692"/>
    </source>
</evidence>
<comment type="subcellular location">
    <subcellularLocation>
        <location evidence="1">Cell membrane</location>
        <topology evidence="1">Multi-pass membrane protein</topology>
    </subcellularLocation>
</comment>
<dbReference type="EMBL" id="JAHDYS010000003">
    <property type="protein sequence ID" value="MBT1070890.1"/>
    <property type="molecule type" value="Genomic_DNA"/>
</dbReference>
<evidence type="ECO:0000313" key="9">
    <source>
        <dbReference type="Proteomes" id="UP000784128"/>
    </source>
</evidence>
<feature type="transmembrane region" description="Helical" evidence="7">
    <location>
        <begin position="171"/>
        <end position="188"/>
    </location>
</feature>
<comment type="caution">
    <text evidence="8">The sequence shown here is derived from an EMBL/GenBank/DDBJ whole genome shotgun (WGS) entry which is preliminary data.</text>
</comment>
<dbReference type="PANTHER" id="PTHR30250:SF10">
    <property type="entry name" value="LIPOPOLYSACCHARIDE BIOSYNTHESIS PROTEIN WZXC"/>
    <property type="match status" value="1"/>
</dbReference>
<feature type="transmembrane region" description="Helical" evidence="7">
    <location>
        <begin position="41"/>
        <end position="65"/>
    </location>
</feature>
<feature type="transmembrane region" description="Helical" evidence="7">
    <location>
        <begin position="351"/>
        <end position="368"/>
    </location>
</feature>
<evidence type="ECO:0000256" key="2">
    <source>
        <dbReference type="ARBA" id="ARBA00007430"/>
    </source>
</evidence>
<keyword evidence="4 7" id="KW-0812">Transmembrane</keyword>
<name>A0ABS5U5D9_9BACT</name>
<evidence type="ECO:0000256" key="3">
    <source>
        <dbReference type="ARBA" id="ARBA00022475"/>
    </source>
</evidence>
<evidence type="ECO:0000256" key="7">
    <source>
        <dbReference type="SAM" id="Phobius"/>
    </source>
</evidence>
<keyword evidence="6 7" id="KW-0472">Membrane</keyword>
<feature type="transmembrane region" description="Helical" evidence="7">
    <location>
        <begin position="380"/>
        <end position="402"/>
    </location>
</feature>
<feature type="transmembrane region" description="Helical" evidence="7">
    <location>
        <begin position="409"/>
        <end position="431"/>
    </location>
</feature>
<feature type="transmembrane region" description="Helical" evidence="7">
    <location>
        <begin position="290"/>
        <end position="312"/>
    </location>
</feature>
<keyword evidence="5 7" id="KW-1133">Transmembrane helix</keyword>
<evidence type="ECO:0000256" key="6">
    <source>
        <dbReference type="ARBA" id="ARBA00023136"/>
    </source>
</evidence>
<evidence type="ECO:0000256" key="1">
    <source>
        <dbReference type="ARBA" id="ARBA00004651"/>
    </source>
</evidence>
<evidence type="ECO:0000313" key="8">
    <source>
        <dbReference type="EMBL" id="MBT1070890.1"/>
    </source>
</evidence>
<dbReference type="PANTHER" id="PTHR30250">
    <property type="entry name" value="PST FAMILY PREDICTED COLANIC ACID TRANSPORTER"/>
    <property type="match status" value="1"/>
</dbReference>
<dbReference type="InterPro" id="IPR050833">
    <property type="entry name" value="Poly_Biosynth_Transport"/>
</dbReference>
<sequence length="483" mass="53921">MKDRIIKGIFWLGGASLLSQAATWLSTIVVARILNPSDYGLIALAGIYIGFAEYVNEFGIGTAIIQKKDLDPQDIRGLYTISILLGAAMTLLTILLAPAVAAYFKEDRLIGIIQFLSPNFLVNAAKSVQRNLMIREMKFTELAKMDGGSRIITSLGALGLAMAGFGVWTLAAQYLLQNVIVFIWSFAYERRLPGKVVNFDRLKEMLVFGAGITGTNILYCTNRNIDQFIVGKMLGKMTLGSYSFAQTLADKPFEKLLSIFNQVFFPVFSRIQDDPQKTKSYFMSIMEKELFILTPIFLMIILTAQDLVHVVLGSKWELMILPLQLFALIAVFKYLENRISMMYRSRGKSRAQLVFTSLVAVVMSVALFTGGKHAGLTGVLAAWGIAYPLIVMGYLRGFLLYIGISWKKFFALFSVPLISAIVMTIPVLLTASLFQTVSLYSLLFKIFVCLLSYSIAVLLMNRRIVNDLRDIFITQFGKTRQAV</sequence>
<organism evidence="8 9">
    <name type="scientific">Pelotalea chapellei</name>
    <dbReference type="NCBI Taxonomy" id="44671"/>
    <lineage>
        <taxon>Bacteria</taxon>
        <taxon>Pseudomonadati</taxon>
        <taxon>Thermodesulfobacteriota</taxon>
        <taxon>Desulfuromonadia</taxon>
        <taxon>Geobacterales</taxon>
        <taxon>Geobacteraceae</taxon>
        <taxon>Pelotalea</taxon>
    </lineage>
</organism>
<keyword evidence="3" id="KW-1003">Cell membrane</keyword>
<comment type="similarity">
    <text evidence="2">Belongs to the polysaccharide synthase family.</text>
</comment>
<feature type="transmembrane region" description="Helical" evidence="7">
    <location>
        <begin position="77"/>
        <end position="103"/>
    </location>
</feature>
<reference evidence="8 9" key="1">
    <citation type="submission" date="2021-05" db="EMBL/GenBank/DDBJ databases">
        <title>The draft genome of Geobacter chapellei DSM 13688.</title>
        <authorList>
            <person name="Xu Z."/>
            <person name="Masuda Y."/>
            <person name="Itoh H."/>
            <person name="Senoo K."/>
        </authorList>
    </citation>
    <scope>NUCLEOTIDE SEQUENCE [LARGE SCALE GENOMIC DNA]</scope>
    <source>
        <strain evidence="8 9">DSM 13688</strain>
    </source>
</reference>
<accession>A0ABS5U5D9</accession>
<proteinExistence type="inferred from homology"/>
<dbReference type="Pfam" id="PF13440">
    <property type="entry name" value="Polysacc_synt_3"/>
    <property type="match status" value="1"/>
</dbReference>
<evidence type="ECO:0000256" key="5">
    <source>
        <dbReference type="ARBA" id="ARBA00022989"/>
    </source>
</evidence>
<protein>
    <submittedName>
        <fullName evidence="8">Lipopolysaccharide biosynthesis protein</fullName>
    </submittedName>
</protein>
<feature type="transmembrane region" description="Helical" evidence="7">
    <location>
        <begin position="437"/>
        <end position="459"/>
    </location>
</feature>
<keyword evidence="9" id="KW-1185">Reference proteome</keyword>
<dbReference type="RefSeq" id="WP_214296607.1">
    <property type="nucleotide sequence ID" value="NZ_JAHDYS010000003.1"/>
</dbReference>
<gene>
    <name evidence="8" type="ORF">KJB30_03765</name>
</gene>
<feature type="transmembrane region" description="Helical" evidence="7">
    <location>
        <begin position="318"/>
        <end position="335"/>
    </location>
</feature>
<dbReference type="Proteomes" id="UP000784128">
    <property type="component" value="Unassembled WGS sequence"/>
</dbReference>